<evidence type="ECO:0008006" key="6">
    <source>
        <dbReference type="Google" id="ProtNLM"/>
    </source>
</evidence>
<sequence>LLTDHVRYHGDEIAIVVAVDGLTASKALKKIKVTYDEYPAILSHDQALDEKATELHEGSGNRVGEHNYQCGDVQTAIAEADHSLTGQFQTQMVQHCHMENHIAWAYMDDTDHIVVMSSTQIPHICRRIVSQALDIPMSTIQVIKPAIGGGFGNKQDVVLEPMVAFLTKKLGGIPVMLELTREECLSSTRIRHPFRVNVECAVNNDGSLKALAMDVSSNTGGYASHGHSIAKAAGSKVVPLYPNAALSYQAVTHYSNLPSAGAMRGYGSPQLVYAVESIMEEAARKLGMDSIDFRLKNVAQTGDTNPLTGKVIESAGIRECLIKGRETFGWDQKKQEHQAFKSGNIRRGLGLACFSYGSGTYPASVEIAGARMILNQDGRVTVQIGATEIGQGSDTVIAQMAAEKLGIPVSAIRVVSTQDTDTTPFDPGSFASRQTYIVCQAVAETGDLLRQRILEHASIMLELPVEQLTIAEDAVINNDKTVRLFLNELALDAYYHKTRGQQLTAEVSRKVTTNAYSYGCTLVEVEIDIELCQLSILGIRNIHDSGKIINPDLAAGQVYGGVGMGISGALSEELLADPETGWIYNNNLLDYKIATMMDAPDI</sequence>
<evidence type="ECO:0000256" key="2">
    <source>
        <dbReference type="ARBA" id="ARBA00023002"/>
    </source>
</evidence>
<dbReference type="SUPFAM" id="SSF54665">
    <property type="entry name" value="CO dehydrogenase molybdoprotein N-domain-like"/>
    <property type="match status" value="1"/>
</dbReference>
<evidence type="ECO:0000256" key="1">
    <source>
        <dbReference type="ARBA" id="ARBA00022505"/>
    </source>
</evidence>
<dbReference type="InterPro" id="IPR046867">
    <property type="entry name" value="AldOxase/xan_DH_MoCoBD2"/>
</dbReference>
<name>R7U4L8_CAPTE</name>
<feature type="non-terminal residue" evidence="5">
    <location>
        <position position="602"/>
    </location>
</feature>
<accession>R7U4L8</accession>
<feature type="non-terminal residue" evidence="5">
    <location>
        <position position="1"/>
    </location>
</feature>
<dbReference type="PANTHER" id="PTHR11908">
    <property type="entry name" value="XANTHINE DEHYDROGENASE"/>
    <property type="match status" value="1"/>
</dbReference>
<organism evidence="5">
    <name type="scientific">Capitella teleta</name>
    <name type="common">Polychaete worm</name>
    <dbReference type="NCBI Taxonomy" id="283909"/>
    <lineage>
        <taxon>Eukaryota</taxon>
        <taxon>Metazoa</taxon>
        <taxon>Spiralia</taxon>
        <taxon>Lophotrochozoa</taxon>
        <taxon>Annelida</taxon>
        <taxon>Polychaeta</taxon>
        <taxon>Sedentaria</taxon>
        <taxon>Scolecida</taxon>
        <taxon>Capitellidae</taxon>
        <taxon>Capitella</taxon>
    </lineage>
</organism>
<dbReference type="Pfam" id="PF02738">
    <property type="entry name" value="MoCoBD_1"/>
    <property type="match status" value="1"/>
</dbReference>
<dbReference type="Gene3D" id="3.90.1170.50">
    <property type="entry name" value="Aldehyde oxidase/xanthine dehydrogenase, a/b hammerhead"/>
    <property type="match status" value="1"/>
</dbReference>
<proteinExistence type="predicted"/>
<dbReference type="PANTHER" id="PTHR11908:SF132">
    <property type="entry name" value="ALDEHYDE OXIDASE 1-RELATED"/>
    <property type="match status" value="1"/>
</dbReference>
<dbReference type="OrthoDB" id="8300278at2759"/>
<dbReference type="GO" id="GO:0004854">
    <property type="term" value="F:xanthine dehydrogenase activity"/>
    <property type="evidence" value="ECO:0007669"/>
    <property type="project" value="InterPro"/>
</dbReference>
<dbReference type="Pfam" id="PF20256">
    <property type="entry name" value="MoCoBD_2"/>
    <property type="match status" value="1"/>
</dbReference>
<dbReference type="OMA" id="YETPAQY"/>
<dbReference type="AlphaFoldDB" id="R7U4L8"/>
<evidence type="ECO:0000313" key="5">
    <source>
        <dbReference type="EMBL" id="ELT98636.1"/>
    </source>
</evidence>
<dbReference type="GO" id="GO:0002197">
    <property type="term" value="C:xanthine dehydrogenase complex"/>
    <property type="evidence" value="ECO:0007669"/>
    <property type="project" value="InterPro"/>
</dbReference>
<keyword evidence="2" id="KW-0560">Oxidoreductase</keyword>
<dbReference type="STRING" id="283909.R7U4L8"/>
<feature type="domain" description="Aldehyde oxidase/xanthine dehydrogenase second molybdopterin binding" evidence="4">
    <location>
        <begin position="324"/>
        <end position="600"/>
    </location>
</feature>
<reference evidence="5" key="1">
    <citation type="journal article" date="2013" name="Nature">
        <title>Insights into bilaterian evolution from three spiralian genomes.</title>
        <authorList>
            <person name="Simakov O."/>
            <person name="Marletaz F."/>
            <person name="Cho S.J."/>
            <person name="Edsinger-Gonzales E."/>
            <person name="Havlak P."/>
            <person name="Hellsten U."/>
            <person name="Kuo D.H."/>
            <person name="Larsson T."/>
            <person name="Lv J."/>
            <person name="Arendt D."/>
            <person name="Savage R."/>
            <person name="Osoegawa K."/>
            <person name="de Jong P."/>
            <person name="Grimwood J."/>
            <person name="Chapman J.A."/>
            <person name="Shapiro H."/>
            <person name="Aerts A."/>
            <person name="Otillar R.P."/>
            <person name="Terry A.Y."/>
            <person name="Boore J.L."/>
            <person name="Grigoriev I.V."/>
            <person name="Lindberg D.R."/>
            <person name="Seaver E.C."/>
            <person name="Weisblat D.A."/>
            <person name="Putnam N.H."/>
            <person name="Rokhsar D.S."/>
        </authorList>
    </citation>
    <scope>NUCLEOTIDE SEQUENCE</scope>
    <source>
        <strain evidence="5">I ESC-2004</strain>
    </source>
</reference>
<dbReference type="EMBL" id="KB307702">
    <property type="protein sequence ID" value="ELT98636.1"/>
    <property type="molecule type" value="Genomic_DNA"/>
</dbReference>
<feature type="domain" description="Aldehyde oxidase/xanthine dehydrogenase first molybdopterin binding" evidence="3">
    <location>
        <begin position="56"/>
        <end position="298"/>
    </location>
</feature>
<dbReference type="HOGENOM" id="CLU_001681_2_1_1"/>
<protein>
    <recommendedName>
        <fullName evidence="6">Aldehyde oxidase/xanthine dehydrogenase a/b hammerhead domain-containing protein</fullName>
    </recommendedName>
</protein>
<dbReference type="InterPro" id="IPR008274">
    <property type="entry name" value="AldOxase/xan_DH_MoCoBD1"/>
</dbReference>
<evidence type="ECO:0000259" key="3">
    <source>
        <dbReference type="Pfam" id="PF02738"/>
    </source>
</evidence>
<dbReference type="SUPFAM" id="SSF56003">
    <property type="entry name" value="Molybdenum cofactor-binding domain"/>
    <property type="match status" value="1"/>
</dbReference>
<dbReference type="InterPro" id="IPR037165">
    <property type="entry name" value="AldOxase/xan_DH_Mopterin-bd_sf"/>
</dbReference>
<dbReference type="InterPro" id="IPR036856">
    <property type="entry name" value="Ald_Oxase/Xan_DH_a/b_sf"/>
</dbReference>
<dbReference type="GO" id="GO:0005506">
    <property type="term" value="F:iron ion binding"/>
    <property type="evidence" value="ECO:0007669"/>
    <property type="project" value="InterPro"/>
</dbReference>
<keyword evidence="1" id="KW-0500">Molybdenum</keyword>
<dbReference type="InterPro" id="IPR050028">
    <property type="entry name" value="XdhA_XDHase"/>
</dbReference>
<evidence type="ECO:0000259" key="4">
    <source>
        <dbReference type="Pfam" id="PF20256"/>
    </source>
</evidence>
<dbReference type="InterPro" id="IPR016208">
    <property type="entry name" value="Ald_Oxase/xanthine_DH-like"/>
</dbReference>
<gene>
    <name evidence="5" type="ORF">CAPTEDRAFT_44122</name>
</gene>
<dbReference type="Gene3D" id="3.30.365.10">
    <property type="entry name" value="Aldehyde oxidase/xanthine dehydrogenase, molybdopterin binding domain"/>
    <property type="match status" value="4"/>
</dbReference>
<dbReference type="NCBIfam" id="NF043082">
    <property type="entry name" value="XdhA_XDHase"/>
    <property type="match status" value="1"/>
</dbReference>